<feature type="compositionally biased region" description="Basic and acidic residues" evidence="1">
    <location>
        <begin position="59"/>
        <end position="98"/>
    </location>
</feature>
<proteinExistence type="predicted"/>
<name>A0A7G8T8S5_9FIRM</name>
<dbReference type="AlphaFoldDB" id="A0A7G8T8S5"/>
<evidence type="ECO:0000256" key="1">
    <source>
        <dbReference type="SAM" id="MobiDB-lite"/>
    </source>
</evidence>
<gene>
    <name evidence="2" type="ORF">HCR03_15085</name>
</gene>
<dbReference type="KEGG" id="cfem:HCR03_15085"/>
<accession>A0A7G8T8S5</accession>
<feature type="compositionally biased region" description="Basic residues" evidence="1">
    <location>
        <begin position="99"/>
        <end position="117"/>
    </location>
</feature>
<dbReference type="RefSeq" id="WP_187035178.1">
    <property type="nucleotide sequence ID" value="NZ_CP060286.1"/>
</dbReference>
<dbReference type="EMBL" id="CP060286">
    <property type="protein sequence ID" value="QNK40016.1"/>
    <property type="molecule type" value="Genomic_DNA"/>
</dbReference>
<dbReference type="Proteomes" id="UP000515909">
    <property type="component" value="Chromosome"/>
</dbReference>
<evidence type="ECO:0000313" key="2">
    <source>
        <dbReference type="EMBL" id="QNK40016.1"/>
    </source>
</evidence>
<organism evidence="2 3">
    <name type="scientific">Caproicibacter fermentans</name>
    <dbReference type="NCBI Taxonomy" id="2576756"/>
    <lineage>
        <taxon>Bacteria</taxon>
        <taxon>Bacillati</taxon>
        <taxon>Bacillota</taxon>
        <taxon>Clostridia</taxon>
        <taxon>Eubacteriales</taxon>
        <taxon>Acutalibacteraceae</taxon>
        <taxon>Caproicibacter</taxon>
    </lineage>
</organism>
<evidence type="ECO:0000313" key="3">
    <source>
        <dbReference type="Proteomes" id="UP000515909"/>
    </source>
</evidence>
<feature type="region of interest" description="Disordered" evidence="1">
    <location>
        <begin position="59"/>
        <end position="132"/>
    </location>
</feature>
<protein>
    <submittedName>
        <fullName evidence="2">Uncharacterized protein</fullName>
    </submittedName>
</protein>
<sequence length="132" mass="15443">MNVIHDQVCHHQFGVGTVINQTMTTVTVQFCERYGTKKFLYPSAFESFLTLCNPASKEKMDDELRQIQERMEEERRKRAEEDEKRREEERRALLELKRATVKKKKSPAKRKTPAKPKKQSEDAALAEEGTDK</sequence>
<reference evidence="2 3" key="1">
    <citation type="submission" date="2020-08" db="EMBL/GenBank/DDBJ databases">
        <title>The isolate Caproiciproducens sp. 7D4C2 produces n-caproate at mildly acidic conditions from hexoses: genome and rBOX comparison with related strains and chain-elongating bacteria.</title>
        <authorList>
            <person name="Esquivel-Elizondo S."/>
            <person name="Bagci C."/>
            <person name="Temovska M."/>
            <person name="Jeon B.S."/>
            <person name="Bessarab I."/>
            <person name="Williams R.B.H."/>
            <person name="Huson D.H."/>
            <person name="Angenent L.T."/>
        </authorList>
    </citation>
    <scope>NUCLEOTIDE SEQUENCE [LARGE SCALE GENOMIC DNA]</scope>
    <source>
        <strain evidence="2 3">7D4C2</strain>
    </source>
</reference>